<protein>
    <recommendedName>
        <fullName evidence="3">DUF3046 domain-containing protein</fullName>
    </recommendedName>
</protein>
<dbReference type="GeneID" id="65345331"/>
<sequence length="75" mass="8723">MKHTEFWQCVERAFPEGLGRGLVMDLVLPELGSVTAEQALKDRVDPQVVWTALRRAMDLPERYDYLHKINPRDIT</sequence>
<evidence type="ECO:0000313" key="2">
    <source>
        <dbReference type="Proteomes" id="UP000214355"/>
    </source>
</evidence>
<evidence type="ECO:0008006" key="3">
    <source>
        <dbReference type="Google" id="ProtNLM"/>
    </source>
</evidence>
<dbReference type="OrthoDB" id="3215033at2"/>
<organism evidence="1 2">
    <name type="scientific">Arcanobacterium phocae</name>
    <dbReference type="NCBI Taxonomy" id="131112"/>
    <lineage>
        <taxon>Bacteria</taxon>
        <taxon>Bacillati</taxon>
        <taxon>Actinomycetota</taxon>
        <taxon>Actinomycetes</taxon>
        <taxon>Actinomycetales</taxon>
        <taxon>Actinomycetaceae</taxon>
        <taxon>Arcanobacterium</taxon>
    </lineage>
</organism>
<name>A0A1H2LLT5_9ACTO</name>
<accession>A0A1H2LLT5</accession>
<proteinExistence type="predicted"/>
<dbReference type="AlphaFoldDB" id="A0A1H2LLT5"/>
<dbReference type="EMBL" id="LT629804">
    <property type="protein sequence ID" value="SDU81812.1"/>
    <property type="molecule type" value="Genomic_DNA"/>
</dbReference>
<keyword evidence="2" id="KW-1185">Reference proteome</keyword>
<dbReference type="InterPro" id="IPR021408">
    <property type="entry name" value="DUF3046"/>
</dbReference>
<dbReference type="STRING" id="131112.SAMN04489737_1605"/>
<gene>
    <name evidence="1" type="ORF">SAMN04489737_1605</name>
</gene>
<dbReference type="RefSeq" id="WP_091281984.1">
    <property type="nucleotide sequence ID" value="NZ_JABAPH010000037.1"/>
</dbReference>
<dbReference type="Proteomes" id="UP000214355">
    <property type="component" value="Chromosome I"/>
</dbReference>
<evidence type="ECO:0000313" key="1">
    <source>
        <dbReference type="EMBL" id="SDU81812.1"/>
    </source>
</evidence>
<dbReference type="Pfam" id="PF11248">
    <property type="entry name" value="DUF3046"/>
    <property type="match status" value="1"/>
</dbReference>
<reference evidence="2" key="1">
    <citation type="submission" date="2016-10" db="EMBL/GenBank/DDBJ databases">
        <authorList>
            <person name="Varghese N."/>
            <person name="Submissions S."/>
        </authorList>
    </citation>
    <scope>NUCLEOTIDE SEQUENCE [LARGE SCALE GENOMIC DNA]</scope>
    <source>
        <strain evidence="2">DSM 10002</strain>
    </source>
</reference>